<feature type="domain" description="RNA-binding S4" evidence="9">
    <location>
        <begin position="98"/>
        <end position="162"/>
    </location>
</feature>
<dbReference type="PANTHER" id="PTHR11831:SF4">
    <property type="entry name" value="SMALL RIBOSOMAL SUBUNIT PROTEIN US4M"/>
    <property type="match status" value="1"/>
</dbReference>
<keyword evidence="3 7" id="KW-0694">RNA-binding</keyword>
<dbReference type="Proteomes" id="UP000268469">
    <property type="component" value="Unassembled WGS sequence"/>
</dbReference>
<sequence length="208" mass="24560">MARYRDARCRICRREGEKLFLRGRRCYSDKCSFIKRGFPPGMHGRTGRRRITPYGFQLREKQKLKMIYGVLEGQFRRFYNLAAKQGNPGENLIILLERRLDNVVYRLGFASSRPQARQLVRHRHILVNGRTVDIPSYLVEVGDEIAISERMKKNKMVLDALEERDPSALPEWLNLNQEELIGRIVRFPKRDEIQLPVEEQQIVELYSK</sequence>
<dbReference type="Gene3D" id="3.10.290.10">
    <property type="entry name" value="RNA-binding S4 domain"/>
    <property type="match status" value="1"/>
</dbReference>
<proteinExistence type="inferred from homology"/>
<evidence type="ECO:0000256" key="2">
    <source>
        <dbReference type="ARBA" id="ARBA00022730"/>
    </source>
</evidence>
<reference evidence="11 12" key="1">
    <citation type="submission" date="2018-06" db="EMBL/GenBank/DDBJ databases">
        <title>Extensive metabolic versatility and redundancy in microbially diverse, dynamic hydrothermal sediments.</title>
        <authorList>
            <person name="Dombrowski N."/>
            <person name="Teske A."/>
            <person name="Baker B.J."/>
        </authorList>
    </citation>
    <scope>NUCLEOTIDE SEQUENCE [LARGE SCALE GENOMIC DNA]</scope>
    <source>
        <strain evidence="11">B36_G15</strain>
    </source>
</reference>
<dbReference type="NCBIfam" id="TIGR01017">
    <property type="entry name" value="rpsD_bact"/>
    <property type="match status" value="1"/>
</dbReference>
<evidence type="ECO:0000313" key="11">
    <source>
        <dbReference type="EMBL" id="RKX69044.1"/>
    </source>
</evidence>
<dbReference type="InterPro" id="IPR036986">
    <property type="entry name" value="S4_RNA-bd_sf"/>
</dbReference>
<dbReference type="SMART" id="SM00363">
    <property type="entry name" value="S4"/>
    <property type="match status" value="1"/>
</dbReference>
<keyword evidence="4 7" id="KW-0689">Ribosomal protein</keyword>
<dbReference type="CDD" id="cd00165">
    <property type="entry name" value="S4"/>
    <property type="match status" value="1"/>
</dbReference>
<keyword evidence="2 7" id="KW-0699">rRNA-binding</keyword>
<dbReference type="InterPro" id="IPR022801">
    <property type="entry name" value="Ribosomal_uS4"/>
</dbReference>
<comment type="caution">
    <text evidence="11">The sequence shown here is derived from an EMBL/GenBank/DDBJ whole genome shotgun (WGS) entry which is preliminary data.</text>
</comment>
<gene>
    <name evidence="7" type="primary">rpsD</name>
    <name evidence="11" type="ORF">DRP53_09350</name>
</gene>
<dbReference type="GO" id="GO:0003735">
    <property type="term" value="F:structural constituent of ribosome"/>
    <property type="evidence" value="ECO:0007669"/>
    <property type="project" value="InterPro"/>
</dbReference>
<dbReference type="NCBIfam" id="NF003717">
    <property type="entry name" value="PRK05327.1"/>
    <property type="match status" value="1"/>
</dbReference>
<dbReference type="InterPro" id="IPR002942">
    <property type="entry name" value="S4_RNA-bd"/>
</dbReference>
<evidence type="ECO:0000259" key="10">
    <source>
        <dbReference type="SMART" id="SM01390"/>
    </source>
</evidence>
<dbReference type="SUPFAM" id="SSF55174">
    <property type="entry name" value="Alpha-L RNA-binding motif"/>
    <property type="match status" value="1"/>
</dbReference>
<evidence type="ECO:0000256" key="8">
    <source>
        <dbReference type="RuleBase" id="RU003699"/>
    </source>
</evidence>
<comment type="function">
    <text evidence="7">One of the primary rRNA binding proteins, it binds directly to 16S rRNA where it nucleates assembly of the body of the 30S subunit.</text>
</comment>
<dbReference type="FunFam" id="3.10.290.10:FF:000001">
    <property type="entry name" value="30S ribosomal protein S4"/>
    <property type="match status" value="1"/>
</dbReference>
<dbReference type="AlphaFoldDB" id="A0A660SE19"/>
<dbReference type="GO" id="GO:0042274">
    <property type="term" value="P:ribosomal small subunit biogenesis"/>
    <property type="evidence" value="ECO:0007669"/>
    <property type="project" value="TreeGrafter"/>
</dbReference>
<evidence type="ECO:0000256" key="5">
    <source>
        <dbReference type="ARBA" id="ARBA00023274"/>
    </source>
</evidence>
<dbReference type="GO" id="GO:0019843">
    <property type="term" value="F:rRNA binding"/>
    <property type="evidence" value="ECO:0007669"/>
    <property type="project" value="UniProtKB-UniRule"/>
</dbReference>
<dbReference type="Pfam" id="PF00163">
    <property type="entry name" value="Ribosomal_S4"/>
    <property type="match status" value="1"/>
</dbReference>
<dbReference type="InterPro" id="IPR005709">
    <property type="entry name" value="Ribosomal_uS4_bac-type"/>
</dbReference>
<dbReference type="EMBL" id="QNBE01000110">
    <property type="protein sequence ID" value="RKX69044.1"/>
    <property type="molecule type" value="Genomic_DNA"/>
</dbReference>
<keyword evidence="5 7" id="KW-0687">Ribonucleoprotein</keyword>
<name>A0A660SE19_UNCW3</name>
<dbReference type="PANTHER" id="PTHR11831">
    <property type="entry name" value="30S 40S RIBOSOMAL PROTEIN"/>
    <property type="match status" value="1"/>
</dbReference>
<dbReference type="GO" id="GO:0015935">
    <property type="term" value="C:small ribosomal subunit"/>
    <property type="evidence" value="ECO:0007669"/>
    <property type="project" value="InterPro"/>
</dbReference>
<dbReference type="PROSITE" id="PS00632">
    <property type="entry name" value="RIBOSOMAL_S4"/>
    <property type="match status" value="1"/>
</dbReference>
<organism evidence="11 12">
    <name type="scientific">candidate division WOR-3 bacterium</name>
    <dbReference type="NCBI Taxonomy" id="2052148"/>
    <lineage>
        <taxon>Bacteria</taxon>
        <taxon>Bacteria division WOR-3</taxon>
    </lineage>
</organism>
<comment type="subunit">
    <text evidence="7">Part of the 30S ribosomal subunit. Contacts protein S5. The interaction surface between S4 and S5 is involved in control of translational fidelity.</text>
</comment>
<evidence type="ECO:0000256" key="1">
    <source>
        <dbReference type="ARBA" id="ARBA00007465"/>
    </source>
</evidence>
<comment type="function">
    <text evidence="7">With S5 and S12 plays an important role in translational accuracy.</text>
</comment>
<dbReference type="InterPro" id="IPR001912">
    <property type="entry name" value="Ribosomal_uS4_N"/>
</dbReference>
<dbReference type="HAMAP" id="MF_01306_B">
    <property type="entry name" value="Ribosomal_uS4_B"/>
    <property type="match status" value="1"/>
</dbReference>
<dbReference type="PROSITE" id="PS50889">
    <property type="entry name" value="S4"/>
    <property type="match status" value="1"/>
</dbReference>
<protein>
    <recommendedName>
        <fullName evidence="6 7">Small ribosomal subunit protein uS4</fullName>
    </recommendedName>
</protein>
<evidence type="ECO:0000313" key="12">
    <source>
        <dbReference type="Proteomes" id="UP000268469"/>
    </source>
</evidence>
<dbReference type="Pfam" id="PF01479">
    <property type="entry name" value="S4"/>
    <property type="match status" value="1"/>
</dbReference>
<dbReference type="GO" id="GO:0006412">
    <property type="term" value="P:translation"/>
    <property type="evidence" value="ECO:0007669"/>
    <property type="project" value="UniProtKB-UniRule"/>
</dbReference>
<comment type="similarity">
    <text evidence="1 7 8">Belongs to the universal ribosomal protein uS4 family.</text>
</comment>
<dbReference type="InterPro" id="IPR018079">
    <property type="entry name" value="Ribosomal_uS4_CS"/>
</dbReference>
<dbReference type="Gene3D" id="1.10.1050.10">
    <property type="entry name" value="Ribosomal Protein S4 Delta 41, Chain A, domain 1"/>
    <property type="match status" value="1"/>
</dbReference>
<accession>A0A660SE19</accession>
<dbReference type="SMART" id="SM01390">
    <property type="entry name" value="Ribosomal_S4"/>
    <property type="match status" value="1"/>
</dbReference>
<evidence type="ECO:0000256" key="4">
    <source>
        <dbReference type="ARBA" id="ARBA00022980"/>
    </source>
</evidence>
<evidence type="ECO:0000256" key="7">
    <source>
        <dbReference type="HAMAP-Rule" id="MF_01306"/>
    </source>
</evidence>
<evidence type="ECO:0000256" key="3">
    <source>
        <dbReference type="ARBA" id="ARBA00022884"/>
    </source>
</evidence>
<evidence type="ECO:0000256" key="6">
    <source>
        <dbReference type="ARBA" id="ARBA00035254"/>
    </source>
</evidence>
<evidence type="ECO:0000259" key="9">
    <source>
        <dbReference type="SMART" id="SM00363"/>
    </source>
</evidence>
<feature type="domain" description="Small ribosomal subunit protein uS4 N-terminal" evidence="10">
    <location>
        <begin position="3"/>
        <end position="97"/>
    </location>
</feature>